<proteinExistence type="inferred from homology"/>
<dbReference type="GO" id="GO:0008837">
    <property type="term" value="F:diaminopimelate epimerase activity"/>
    <property type="evidence" value="ECO:0007669"/>
    <property type="project" value="InterPro"/>
</dbReference>
<name>A0A8J7TUF8_9PROT</name>
<comment type="similarity">
    <text evidence="1">Belongs to the diaminopimelate epimerase family.</text>
</comment>
<dbReference type="GO" id="GO:0005829">
    <property type="term" value="C:cytosol"/>
    <property type="evidence" value="ECO:0007669"/>
    <property type="project" value="TreeGrafter"/>
</dbReference>
<dbReference type="PANTHER" id="PTHR31689">
    <property type="entry name" value="DIAMINOPIMELATE EPIMERASE, CHLOROPLASTIC"/>
    <property type="match status" value="1"/>
</dbReference>
<dbReference type="SUPFAM" id="SSF54506">
    <property type="entry name" value="Diaminopimelate epimerase-like"/>
    <property type="match status" value="2"/>
</dbReference>
<sequence length="295" mass="33690">MSNTLKKILKHNSANLANRYKVENIIYIKVVENGHSIITQILFFESDGIEFLFCGNGVLCTSSYLFSKYKVRAANYITSSSSVFSFEIKKAHKIYINMGRTFLPSLNYMRDEIKIENKICYGAIKELPININIGVTAYSFTVPAFYLLAGEPHLVIFESMLMNIINKKISDNAFYEALIGNPSLLYQIGIELNKQRWFLQGVNVNLAKIVNENTVQYNSFERGLYKETLACSTGATAIASVISELGLIQSYPIHLQPKVARQHREYQKLELLLNNKDGMWWLETTHPPRLVWTHA</sequence>
<evidence type="ECO:0000313" key="4">
    <source>
        <dbReference type="Proteomes" id="UP000664414"/>
    </source>
</evidence>
<evidence type="ECO:0008006" key="5">
    <source>
        <dbReference type="Google" id="ProtNLM"/>
    </source>
</evidence>
<dbReference type="GO" id="GO:0009089">
    <property type="term" value="P:lysine biosynthetic process via diaminopimelate"/>
    <property type="evidence" value="ECO:0007669"/>
    <property type="project" value="InterPro"/>
</dbReference>
<accession>A0A8J7TUF8</accession>
<keyword evidence="2" id="KW-0413">Isomerase</keyword>
<dbReference type="EMBL" id="JAFKGL010000017">
    <property type="protein sequence ID" value="MBN9413122.1"/>
    <property type="molecule type" value="Genomic_DNA"/>
</dbReference>
<evidence type="ECO:0000313" key="3">
    <source>
        <dbReference type="EMBL" id="MBN9413122.1"/>
    </source>
</evidence>
<dbReference type="InterPro" id="IPR001653">
    <property type="entry name" value="DAP_epimerase_DapF"/>
</dbReference>
<protein>
    <recommendedName>
        <fullName evidence="5">Diaminopimelate epimerase</fullName>
    </recommendedName>
</protein>
<dbReference type="AlphaFoldDB" id="A0A8J7TUF8"/>
<reference evidence="3" key="1">
    <citation type="submission" date="2021-02" db="EMBL/GenBank/DDBJ databases">
        <title>Thiocyanate and organic carbon inputs drive convergent selection for specific autotrophic Afipia and Thiobacillus strains within complex microbiomes.</title>
        <authorList>
            <person name="Huddy R.J."/>
            <person name="Sachdeva R."/>
            <person name="Kadzinga F."/>
            <person name="Kantor R.S."/>
            <person name="Harrison S.T.L."/>
            <person name="Banfield J.F."/>
        </authorList>
    </citation>
    <scope>NUCLEOTIDE SEQUENCE</scope>
    <source>
        <strain evidence="3">SCN18_10_11_15_R4_P_38_20</strain>
    </source>
</reference>
<dbReference type="Proteomes" id="UP000664414">
    <property type="component" value="Unassembled WGS sequence"/>
</dbReference>
<gene>
    <name evidence="3" type="ORF">J0H12_04280</name>
</gene>
<dbReference type="PANTHER" id="PTHR31689:SF0">
    <property type="entry name" value="DIAMINOPIMELATE EPIMERASE"/>
    <property type="match status" value="1"/>
</dbReference>
<dbReference type="Gene3D" id="3.10.310.10">
    <property type="entry name" value="Diaminopimelate Epimerase, Chain A, domain 1"/>
    <property type="match status" value="2"/>
</dbReference>
<evidence type="ECO:0000256" key="2">
    <source>
        <dbReference type="ARBA" id="ARBA00023235"/>
    </source>
</evidence>
<comment type="caution">
    <text evidence="3">The sequence shown here is derived from an EMBL/GenBank/DDBJ whole genome shotgun (WGS) entry which is preliminary data.</text>
</comment>
<organism evidence="3 4">
    <name type="scientific">Candidatus Paracaedimonas acanthamoebae</name>
    <dbReference type="NCBI Taxonomy" id="244581"/>
    <lineage>
        <taxon>Bacteria</taxon>
        <taxon>Pseudomonadati</taxon>
        <taxon>Pseudomonadota</taxon>
        <taxon>Alphaproteobacteria</taxon>
        <taxon>Holosporales</taxon>
        <taxon>Caedimonadaceae</taxon>
        <taxon>Candidatus Paracaedimonas</taxon>
    </lineage>
</organism>
<evidence type="ECO:0000256" key="1">
    <source>
        <dbReference type="ARBA" id="ARBA00010219"/>
    </source>
</evidence>